<evidence type="ECO:0000256" key="3">
    <source>
        <dbReference type="ARBA" id="ARBA00022691"/>
    </source>
</evidence>
<proteinExistence type="inferred from homology"/>
<keyword evidence="3" id="KW-0949">S-adenosyl-L-methionine</keyword>
<name>A0AA39WQJ4_9PEZI</name>
<evidence type="ECO:0000313" key="5">
    <source>
        <dbReference type="EMBL" id="KAK0619515.1"/>
    </source>
</evidence>
<evidence type="ECO:0008006" key="7">
    <source>
        <dbReference type="Google" id="ProtNLM"/>
    </source>
</evidence>
<dbReference type="SUPFAM" id="SSF53335">
    <property type="entry name" value="S-adenosyl-L-methionine-dependent methyltransferases"/>
    <property type="match status" value="1"/>
</dbReference>
<comment type="similarity">
    <text evidence="4">Belongs to the class I-like SAM-binding methyltransferase superfamily.</text>
</comment>
<keyword evidence="6" id="KW-1185">Reference proteome</keyword>
<comment type="pathway">
    <text evidence="1">Secondary metabolite biosynthesis.</text>
</comment>
<dbReference type="PANTHER" id="PTHR35897:SF1">
    <property type="entry name" value="METHYLTRANSFERASE AUSD"/>
    <property type="match status" value="1"/>
</dbReference>
<dbReference type="InterPro" id="IPR051654">
    <property type="entry name" value="Meroterpenoid_MTases"/>
</dbReference>
<evidence type="ECO:0000256" key="2">
    <source>
        <dbReference type="ARBA" id="ARBA00022679"/>
    </source>
</evidence>
<gene>
    <name evidence="5" type="ORF">B0T14DRAFT_537291</name>
</gene>
<dbReference type="PANTHER" id="PTHR35897">
    <property type="entry name" value="METHYLTRANSFERASE AUSD"/>
    <property type="match status" value="1"/>
</dbReference>
<dbReference type="GO" id="GO:0016740">
    <property type="term" value="F:transferase activity"/>
    <property type="evidence" value="ECO:0007669"/>
    <property type="project" value="UniProtKB-KW"/>
</dbReference>
<comment type="caution">
    <text evidence="5">The sequence shown here is derived from an EMBL/GenBank/DDBJ whole genome shotgun (WGS) entry which is preliminary data.</text>
</comment>
<protein>
    <recommendedName>
        <fullName evidence="7">Methyltransferase domain-containing protein</fullName>
    </recommendedName>
</protein>
<evidence type="ECO:0000256" key="1">
    <source>
        <dbReference type="ARBA" id="ARBA00005179"/>
    </source>
</evidence>
<evidence type="ECO:0000313" key="6">
    <source>
        <dbReference type="Proteomes" id="UP001175000"/>
    </source>
</evidence>
<dbReference type="InterPro" id="IPR029063">
    <property type="entry name" value="SAM-dependent_MTases_sf"/>
</dbReference>
<dbReference type="Gene3D" id="3.40.50.150">
    <property type="entry name" value="Vaccinia Virus protein VP39"/>
    <property type="match status" value="1"/>
</dbReference>
<reference evidence="5" key="1">
    <citation type="submission" date="2023-06" db="EMBL/GenBank/DDBJ databases">
        <title>Genome-scale phylogeny and comparative genomics of the fungal order Sordariales.</title>
        <authorList>
            <consortium name="Lawrence Berkeley National Laboratory"/>
            <person name="Hensen N."/>
            <person name="Bonometti L."/>
            <person name="Westerberg I."/>
            <person name="Brannstrom I.O."/>
            <person name="Guillou S."/>
            <person name="Cros-Aarteil S."/>
            <person name="Calhoun S."/>
            <person name="Haridas S."/>
            <person name="Kuo A."/>
            <person name="Mondo S."/>
            <person name="Pangilinan J."/>
            <person name="Riley R."/>
            <person name="Labutti K."/>
            <person name="Andreopoulos B."/>
            <person name="Lipzen A."/>
            <person name="Chen C."/>
            <person name="Yanf M."/>
            <person name="Daum C."/>
            <person name="Ng V."/>
            <person name="Clum A."/>
            <person name="Steindorff A."/>
            <person name="Ohm R."/>
            <person name="Martin F."/>
            <person name="Silar P."/>
            <person name="Natvig D."/>
            <person name="Lalanne C."/>
            <person name="Gautier V."/>
            <person name="Ament-Velasquez S.L."/>
            <person name="Kruys A."/>
            <person name="Hutchinson M.I."/>
            <person name="Powell A.J."/>
            <person name="Barry K."/>
            <person name="Miller A.N."/>
            <person name="Grigoriev I.V."/>
            <person name="Debuchy R."/>
            <person name="Gladieux P."/>
            <person name="Thoren M.H."/>
            <person name="Johannesson H."/>
        </authorList>
    </citation>
    <scope>NUCLEOTIDE SEQUENCE</scope>
    <source>
        <strain evidence="5">CBS 606.72</strain>
    </source>
</reference>
<dbReference type="EMBL" id="JAULSU010000004">
    <property type="protein sequence ID" value="KAK0619515.1"/>
    <property type="molecule type" value="Genomic_DNA"/>
</dbReference>
<accession>A0AA39WQJ4</accession>
<organism evidence="5 6">
    <name type="scientific">Immersiella caudata</name>
    <dbReference type="NCBI Taxonomy" id="314043"/>
    <lineage>
        <taxon>Eukaryota</taxon>
        <taxon>Fungi</taxon>
        <taxon>Dikarya</taxon>
        <taxon>Ascomycota</taxon>
        <taxon>Pezizomycotina</taxon>
        <taxon>Sordariomycetes</taxon>
        <taxon>Sordariomycetidae</taxon>
        <taxon>Sordariales</taxon>
        <taxon>Lasiosphaeriaceae</taxon>
        <taxon>Immersiella</taxon>
    </lineage>
</organism>
<keyword evidence="2" id="KW-0808">Transferase</keyword>
<dbReference type="AlphaFoldDB" id="A0AA39WQJ4"/>
<evidence type="ECO:0000256" key="4">
    <source>
        <dbReference type="ARBA" id="ARBA00038314"/>
    </source>
</evidence>
<dbReference type="Proteomes" id="UP001175000">
    <property type="component" value="Unassembled WGS sequence"/>
</dbReference>
<sequence length="269" mass="30593">MSNQRSQKTPGEIAAAAKANAKIFAATIPLEVDPARRILERYSGIVPGNIEAHVFEIREKAWSIFPYGCIGSFSFLNLEPTLHDPRFQAVVSRLRAPESAETFLDVGCCFGQVIRQLIFDGPGFLDLGYDLFRDRSEEKSRATYIAGDMLREDDAPLDELTGKIDIIYAAFFFHLFEREGQLKAAKRMVRFLRAGNPDVMIFGRNGGPKVEGWEKYVLNEEEWGKLWDEVGEATGTKWRTEMEREEGDDWIKVRFCCLRITLISWSAGH</sequence>